<keyword evidence="2" id="KW-1133">Transmembrane helix</keyword>
<evidence type="ECO:0000313" key="4">
    <source>
        <dbReference type="Proteomes" id="UP001500131"/>
    </source>
</evidence>
<dbReference type="Proteomes" id="UP001500131">
    <property type="component" value="Unassembled WGS sequence"/>
</dbReference>
<keyword evidence="4" id="KW-1185">Reference proteome</keyword>
<feature type="transmembrane region" description="Helical" evidence="2">
    <location>
        <begin position="57"/>
        <end position="76"/>
    </location>
</feature>
<evidence type="ECO:0000313" key="3">
    <source>
        <dbReference type="EMBL" id="KAL0510179.1"/>
    </source>
</evidence>
<sequence length="150" mass="17211">MANWGKNEMTLPDCDPYLGRRKYGVSMYGTLCMEPAAEQNRLLFTTPTVKSWSTDAWFVWLSIALIIALCGIGCVFQSCRWYRRIKHRHEREERCKREDGMLRMISSMYRKRSQSSSQQRAGVSTASHASYTCSEPLVVHDASDDAEVSE</sequence>
<gene>
    <name evidence="3" type="ORF">Q4I31_002045</name>
</gene>
<evidence type="ECO:0000256" key="2">
    <source>
        <dbReference type="SAM" id="Phobius"/>
    </source>
</evidence>
<name>A0AAW3ANU7_9TRYP</name>
<dbReference type="AlphaFoldDB" id="A0AAW3ANU7"/>
<keyword evidence="2" id="KW-0472">Membrane</keyword>
<comment type="caution">
    <text evidence="3">The sequence shown here is derived from an EMBL/GenBank/DDBJ whole genome shotgun (WGS) entry which is preliminary data.</text>
</comment>
<feature type="region of interest" description="Disordered" evidence="1">
    <location>
        <begin position="109"/>
        <end position="129"/>
    </location>
</feature>
<reference evidence="3 4" key="1">
    <citation type="submission" date="2024-02" db="EMBL/GenBank/DDBJ databases">
        <title>FIRST GENOME SEQUENCES OF Leishmania (Viannia) shawi, Leishmania (Viannia) lindenbergi AND Leishmania (Viannia) utingensis.</title>
        <authorList>
            <person name="Resadore F."/>
            <person name="Custodio M.G.F."/>
            <person name="Boite M.C."/>
            <person name="Cupolillo E."/>
            <person name="Ferreira G.E.M."/>
        </authorList>
    </citation>
    <scope>NUCLEOTIDE SEQUENCE [LARGE SCALE GENOMIC DNA]</scope>
    <source>
        <strain evidence="3 4">MHOM/BR/1966/M15733</strain>
    </source>
</reference>
<dbReference type="EMBL" id="JBAMZK010000014">
    <property type="protein sequence ID" value="KAL0510179.1"/>
    <property type="molecule type" value="Genomic_DNA"/>
</dbReference>
<evidence type="ECO:0000256" key="1">
    <source>
        <dbReference type="SAM" id="MobiDB-lite"/>
    </source>
</evidence>
<protein>
    <submittedName>
        <fullName evidence="3">Uncharacterized protein</fullName>
    </submittedName>
</protein>
<keyword evidence="2" id="KW-0812">Transmembrane</keyword>
<accession>A0AAW3ANU7</accession>
<proteinExistence type="predicted"/>
<organism evidence="3 4">
    <name type="scientific">Leishmania lindenbergi</name>
    <dbReference type="NCBI Taxonomy" id="651832"/>
    <lineage>
        <taxon>Eukaryota</taxon>
        <taxon>Discoba</taxon>
        <taxon>Euglenozoa</taxon>
        <taxon>Kinetoplastea</taxon>
        <taxon>Metakinetoplastina</taxon>
        <taxon>Trypanosomatida</taxon>
        <taxon>Trypanosomatidae</taxon>
        <taxon>Leishmaniinae</taxon>
        <taxon>Leishmania</taxon>
    </lineage>
</organism>